<protein>
    <recommendedName>
        <fullName evidence="8">40S ribosomal protein S18</fullName>
    </recommendedName>
</protein>
<dbReference type="GO" id="GO:0003723">
    <property type="term" value="F:RNA binding"/>
    <property type="evidence" value="ECO:0007669"/>
    <property type="project" value="InterPro"/>
</dbReference>
<dbReference type="Pfam" id="PF00416">
    <property type="entry name" value="Ribosomal_S13"/>
    <property type="match status" value="1"/>
</dbReference>
<evidence type="ECO:0000256" key="1">
    <source>
        <dbReference type="ARBA" id="ARBA00004496"/>
    </source>
</evidence>
<dbReference type="GO" id="GO:0005829">
    <property type="term" value="C:cytosol"/>
    <property type="evidence" value="ECO:0007669"/>
    <property type="project" value="TreeGrafter"/>
</dbReference>
<evidence type="ECO:0008006" key="8">
    <source>
        <dbReference type="Google" id="ProtNLM"/>
    </source>
</evidence>
<reference evidence="6" key="1">
    <citation type="journal article" date="2022" name="Plant J.">
        <title>Strategies of tolerance reflected in two North American maple genomes.</title>
        <authorList>
            <person name="McEvoy S.L."/>
            <person name="Sezen U.U."/>
            <person name="Trouern-Trend A."/>
            <person name="McMahon S.M."/>
            <person name="Schaberg P.G."/>
            <person name="Yang J."/>
            <person name="Wegrzyn J.L."/>
            <person name="Swenson N.G."/>
        </authorList>
    </citation>
    <scope>NUCLEOTIDE SEQUENCE</scope>
    <source>
        <strain evidence="6">91603</strain>
    </source>
</reference>
<name>A0AAD5P6I5_ACENE</name>
<evidence type="ECO:0000256" key="3">
    <source>
        <dbReference type="ARBA" id="ARBA00022490"/>
    </source>
</evidence>
<proteinExistence type="inferred from homology"/>
<dbReference type="FunFam" id="4.10.910.10:FF:000002">
    <property type="entry name" value="40S ribosomal protein S18"/>
    <property type="match status" value="1"/>
</dbReference>
<dbReference type="NCBIfam" id="NF003140">
    <property type="entry name" value="PRK04053.1"/>
    <property type="match status" value="1"/>
</dbReference>
<dbReference type="SUPFAM" id="SSF46946">
    <property type="entry name" value="S13-like H2TH domain"/>
    <property type="match status" value="1"/>
</dbReference>
<comment type="similarity">
    <text evidence="2">Belongs to the universal ribosomal protein uS13 family.</text>
</comment>
<keyword evidence="3" id="KW-0963">Cytoplasm</keyword>
<gene>
    <name evidence="6" type="ORF">LWI28_028910</name>
</gene>
<evidence type="ECO:0000313" key="6">
    <source>
        <dbReference type="EMBL" id="KAI9201765.1"/>
    </source>
</evidence>
<dbReference type="PROSITE" id="PS50159">
    <property type="entry name" value="RIBOSOMAL_S13_2"/>
    <property type="match status" value="1"/>
</dbReference>
<dbReference type="InterPro" id="IPR001892">
    <property type="entry name" value="Ribosomal_uS13"/>
</dbReference>
<dbReference type="PANTHER" id="PTHR10871">
    <property type="entry name" value="30S RIBOSOMAL PROTEIN S13/40S RIBOSOMAL PROTEIN S18"/>
    <property type="match status" value="1"/>
</dbReference>
<evidence type="ECO:0000313" key="7">
    <source>
        <dbReference type="Proteomes" id="UP001064489"/>
    </source>
</evidence>
<dbReference type="GO" id="GO:0015935">
    <property type="term" value="C:small ribosomal subunit"/>
    <property type="evidence" value="ECO:0007669"/>
    <property type="project" value="TreeGrafter"/>
</dbReference>
<keyword evidence="4" id="KW-0689">Ribosomal protein</keyword>
<organism evidence="6 7">
    <name type="scientific">Acer negundo</name>
    <name type="common">Box elder</name>
    <dbReference type="NCBI Taxonomy" id="4023"/>
    <lineage>
        <taxon>Eukaryota</taxon>
        <taxon>Viridiplantae</taxon>
        <taxon>Streptophyta</taxon>
        <taxon>Embryophyta</taxon>
        <taxon>Tracheophyta</taxon>
        <taxon>Spermatophyta</taxon>
        <taxon>Magnoliopsida</taxon>
        <taxon>eudicotyledons</taxon>
        <taxon>Gunneridae</taxon>
        <taxon>Pentapetalae</taxon>
        <taxon>rosids</taxon>
        <taxon>malvids</taxon>
        <taxon>Sapindales</taxon>
        <taxon>Sapindaceae</taxon>
        <taxon>Hippocastanoideae</taxon>
        <taxon>Acereae</taxon>
        <taxon>Acer</taxon>
    </lineage>
</organism>
<dbReference type="GO" id="GO:0003735">
    <property type="term" value="F:structural constituent of ribosome"/>
    <property type="evidence" value="ECO:0007669"/>
    <property type="project" value="InterPro"/>
</dbReference>
<keyword evidence="7" id="KW-1185">Reference proteome</keyword>
<dbReference type="EMBL" id="JAJSOW010000001">
    <property type="protein sequence ID" value="KAI9201765.1"/>
    <property type="molecule type" value="Genomic_DNA"/>
</dbReference>
<comment type="caution">
    <text evidence="6">The sequence shown here is derived from an EMBL/GenBank/DDBJ whole genome shotgun (WGS) entry which is preliminary data.</text>
</comment>
<dbReference type="Proteomes" id="UP001064489">
    <property type="component" value="Chromosome 9"/>
</dbReference>
<dbReference type="InterPro" id="IPR018269">
    <property type="entry name" value="Ribosomal_uS13_CS"/>
</dbReference>
<accession>A0AAD5P6I5</accession>
<dbReference type="AlphaFoldDB" id="A0AAD5P6I5"/>
<sequence length="260" mass="29582">MGVNGRKYHAENRKIYRLEPKSARLNSQFEVAEASEDGVARWNQRMKLEASVFNGGKVTRVTDVSVNARGFIAAFVAVWSTSMQHWPHASASVDEEPLLCSSPNPASKMSLVANEEFQHILRVLNTNVDGKQKIMFALTSIKGIGRRFANIVCKKADVDMNKRAGELTSTELDNLMVIVANPRQFKIPDWFLNRQKDYKDGKYSQVVSNALDMKLRDDLERLKKIRNHRGLRHYWGLRVRGQHTKTTGRRGKTVGVSKKR</sequence>
<evidence type="ECO:0000256" key="5">
    <source>
        <dbReference type="ARBA" id="ARBA00023274"/>
    </source>
</evidence>
<dbReference type="InterPro" id="IPR027437">
    <property type="entry name" value="Rbsml_uS13_C"/>
</dbReference>
<dbReference type="GO" id="GO:0006412">
    <property type="term" value="P:translation"/>
    <property type="evidence" value="ECO:0007669"/>
    <property type="project" value="InterPro"/>
</dbReference>
<dbReference type="PANTHER" id="PTHR10871:SF43">
    <property type="entry name" value="40S RIBOSOMAL PROTEIN S18"/>
    <property type="match status" value="1"/>
</dbReference>
<reference evidence="6" key="2">
    <citation type="submission" date="2023-02" db="EMBL/GenBank/DDBJ databases">
        <authorList>
            <person name="Swenson N.G."/>
            <person name="Wegrzyn J.L."/>
            <person name="Mcevoy S.L."/>
        </authorList>
    </citation>
    <scope>NUCLEOTIDE SEQUENCE</scope>
    <source>
        <strain evidence="6">91603</strain>
        <tissue evidence="6">Leaf</tissue>
    </source>
</reference>
<evidence type="ECO:0000256" key="4">
    <source>
        <dbReference type="ARBA" id="ARBA00022980"/>
    </source>
</evidence>
<dbReference type="InterPro" id="IPR010979">
    <property type="entry name" value="Ribosomal_uS13-like_H2TH"/>
</dbReference>
<dbReference type="PROSITE" id="PS00646">
    <property type="entry name" value="RIBOSOMAL_S13_1"/>
    <property type="match status" value="1"/>
</dbReference>
<dbReference type="Gene3D" id="1.10.8.50">
    <property type="match status" value="1"/>
</dbReference>
<dbReference type="HAMAP" id="MF_01315">
    <property type="entry name" value="Ribosomal_uS13"/>
    <property type="match status" value="1"/>
</dbReference>
<evidence type="ECO:0000256" key="2">
    <source>
        <dbReference type="ARBA" id="ARBA00008080"/>
    </source>
</evidence>
<dbReference type="Gene3D" id="4.10.910.10">
    <property type="entry name" value="30s ribosomal protein s13, domain 2"/>
    <property type="match status" value="1"/>
</dbReference>
<dbReference type="FunFam" id="1.10.8.50:FF:000002">
    <property type="entry name" value="40S ribosomal protein S18"/>
    <property type="match status" value="1"/>
</dbReference>
<comment type="subcellular location">
    <subcellularLocation>
        <location evidence="1">Cytoplasm</location>
    </subcellularLocation>
</comment>
<keyword evidence="5" id="KW-0687">Ribonucleoprotein</keyword>